<dbReference type="InterPro" id="IPR017871">
    <property type="entry name" value="ABC_transporter-like_CS"/>
</dbReference>
<keyword evidence="4" id="KW-0547">Nucleotide-binding</keyword>
<evidence type="ECO:0000259" key="9">
    <source>
        <dbReference type="PROSITE" id="PS50893"/>
    </source>
</evidence>
<dbReference type="SUPFAM" id="SSF52540">
    <property type="entry name" value="P-loop containing nucleoside triphosphate hydrolases"/>
    <property type="match status" value="1"/>
</dbReference>
<dbReference type="GO" id="GO:0042760">
    <property type="term" value="P:very long-chain fatty acid catabolic process"/>
    <property type="evidence" value="ECO:0007669"/>
    <property type="project" value="TreeGrafter"/>
</dbReference>
<feature type="transmembrane region" description="Helical" evidence="8">
    <location>
        <begin position="135"/>
        <end position="154"/>
    </location>
</feature>
<protein>
    <recommendedName>
        <fullName evidence="9">ABC transporter domain-containing protein</fullName>
    </recommendedName>
</protein>
<keyword evidence="3 8" id="KW-0812">Transmembrane</keyword>
<reference evidence="10" key="1">
    <citation type="submission" date="2021-01" db="EMBL/GenBank/DDBJ databases">
        <authorList>
            <person name="Corre E."/>
            <person name="Pelletier E."/>
            <person name="Niang G."/>
            <person name="Scheremetjew M."/>
            <person name="Finn R."/>
            <person name="Kale V."/>
            <person name="Holt S."/>
            <person name="Cochrane G."/>
            <person name="Meng A."/>
            <person name="Brown T."/>
            <person name="Cohen L."/>
        </authorList>
    </citation>
    <scope>NUCLEOTIDE SEQUENCE</scope>
    <source>
        <strain evidence="10">NY070348D</strain>
    </source>
</reference>
<dbReference type="PANTHER" id="PTHR11384:SF67">
    <property type="entry name" value="ATP-BINDING CASSETTE SUB-FAMILY D MEMBER 1"/>
    <property type="match status" value="1"/>
</dbReference>
<dbReference type="InterPro" id="IPR011527">
    <property type="entry name" value="ABC1_TM_dom"/>
</dbReference>
<dbReference type="InterPro" id="IPR003439">
    <property type="entry name" value="ABC_transporter-like_ATP-bd"/>
</dbReference>
<feature type="domain" description="ABC transporter" evidence="9">
    <location>
        <begin position="441"/>
        <end position="644"/>
    </location>
</feature>
<keyword evidence="2" id="KW-0813">Transport</keyword>
<dbReference type="InterPro" id="IPR036640">
    <property type="entry name" value="ABC1_TM_sf"/>
</dbReference>
<dbReference type="GO" id="GO:0005778">
    <property type="term" value="C:peroxisomal membrane"/>
    <property type="evidence" value="ECO:0007669"/>
    <property type="project" value="TreeGrafter"/>
</dbReference>
<dbReference type="GO" id="GO:0140359">
    <property type="term" value="F:ABC-type transporter activity"/>
    <property type="evidence" value="ECO:0007669"/>
    <property type="project" value="InterPro"/>
</dbReference>
<feature type="transmembrane region" description="Helical" evidence="8">
    <location>
        <begin position="29"/>
        <end position="47"/>
    </location>
</feature>
<feature type="transmembrane region" description="Helical" evidence="8">
    <location>
        <begin position="230"/>
        <end position="249"/>
    </location>
</feature>
<dbReference type="PANTHER" id="PTHR11384">
    <property type="entry name" value="ATP-BINDING CASSETTE, SUB-FAMILY D MEMBER"/>
    <property type="match status" value="1"/>
</dbReference>
<dbReference type="Gene3D" id="1.20.1560.10">
    <property type="entry name" value="ABC transporter type 1, transmembrane domain"/>
    <property type="match status" value="1"/>
</dbReference>
<evidence type="ECO:0000313" key="11">
    <source>
        <dbReference type="EMBL" id="CAD9668288.1"/>
    </source>
</evidence>
<evidence type="ECO:0000256" key="8">
    <source>
        <dbReference type="SAM" id="Phobius"/>
    </source>
</evidence>
<dbReference type="GO" id="GO:0007031">
    <property type="term" value="P:peroxisome organization"/>
    <property type="evidence" value="ECO:0007669"/>
    <property type="project" value="TreeGrafter"/>
</dbReference>
<accession>A0A7S2W5T4</accession>
<dbReference type="InterPro" id="IPR050835">
    <property type="entry name" value="ABC_transporter_sub-D"/>
</dbReference>
<keyword evidence="5" id="KW-0067">ATP-binding</keyword>
<dbReference type="PROSITE" id="PS50893">
    <property type="entry name" value="ABC_TRANSPORTER_2"/>
    <property type="match status" value="1"/>
</dbReference>
<dbReference type="SUPFAM" id="SSF90123">
    <property type="entry name" value="ABC transporter transmembrane region"/>
    <property type="match status" value="1"/>
</dbReference>
<evidence type="ECO:0000256" key="1">
    <source>
        <dbReference type="ARBA" id="ARBA00008575"/>
    </source>
</evidence>
<sequence length="644" mass="72207">MATMASGNVNSSYLALWKHFVGTVAKSSHGKLLLGIWGSYFVWLVTLKKKKKMVDPDRKKPSVDKDLVKRQVKGLKGLIEILKPYAFKRQGGIFALYVATLCSRIFVTVYLADMSGRLAGMMGARKWDQMFRGQAWFGLFCSVAAGTTAAMKFLEKQCALSVREILFKHLSDRYLDKDNLRFYHQDLADASARLTADLEDFSEELVHLVGHFLKPLIDIMHLSFVMKRRIGLQSLAIFYGFFWFADYSLKRVRTRAVWKNLKQSSLDKNRLQSELRTSLAQIHHYREQIAMQKGVSHEHETVIENFAKVRNEALLENIQMGFIDFFNSSTLKYGGLMVAFSILTPSAYLDPSKSGEEITTTFFSNSSLLGSLASAVKDMADSFSRLPKVRGLAERVFELEDRMQRVDEYKELHSGDRKVAVDETSAAIILNGIDIAPPPKLPTAESVEIEQPATLVEDVTFAIEPNQHTVIRGRNGMGKSSVFRIMTGLWPISKGGSVTIPASLFVLPQDSYFTKSTLRDQIVYPLSGDNCISDEKASELLSVVGLGELLERFSLDDIADWTNSLSGGQRQRLGWARLYFHAPKFCLLDEATSAISKEGIEPLFSYAKNLGMTLLTISHSNVVDQQHSRAIDFVSGGSIHIQDI</sequence>
<dbReference type="GO" id="GO:0005324">
    <property type="term" value="F:long-chain fatty acid transmembrane transporter activity"/>
    <property type="evidence" value="ECO:0007669"/>
    <property type="project" value="TreeGrafter"/>
</dbReference>
<gene>
    <name evidence="10" type="ORF">QSP1433_LOCUS2384</name>
    <name evidence="11" type="ORF">QSP1433_LOCUS2386</name>
</gene>
<keyword evidence="7 8" id="KW-0472">Membrane</keyword>
<dbReference type="Pfam" id="PF06472">
    <property type="entry name" value="ABC_membrane_2"/>
    <property type="match status" value="1"/>
</dbReference>
<dbReference type="PROSITE" id="PS00211">
    <property type="entry name" value="ABC_TRANSPORTER_1"/>
    <property type="match status" value="1"/>
</dbReference>
<dbReference type="Gene3D" id="3.40.50.300">
    <property type="entry name" value="P-loop containing nucleotide triphosphate hydrolases"/>
    <property type="match status" value="1"/>
</dbReference>
<evidence type="ECO:0000256" key="5">
    <source>
        <dbReference type="ARBA" id="ARBA00022840"/>
    </source>
</evidence>
<evidence type="ECO:0000313" key="10">
    <source>
        <dbReference type="EMBL" id="CAD9668284.1"/>
    </source>
</evidence>
<evidence type="ECO:0000256" key="3">
    <source>
        <dbReference type="ARBA" id="ARBA00022692"/>
    </source>
</evidence>
<keyword evidence="6 8" id="KW-1133">Transmembrane helix</keyword>
<comment type="similarity">
    <text evidence="1">Belongs to the ABC transporter superfamily. ABCD family. Peroxisomal fatty acyl CoA transporter (TC 3.A.1.203) subfamily.</text>
</comment>
<dbReference type="GO" id="GO:0006635">
    <property type="term" value="P:fatty acid beta-oxidation"/>
    <property type="evidence" value="ECO:0007669"/>
    <property type="project" value="TreeGrafter"/>
</dbReference>
<dbReference type="GO" id="GO:0005524">
    <property type="term" value="F:ATP binding"/>
    <property type="evidence" value="ECO:0007669"/>
    <property type="project" value="UniProtKB-KW"/>
</dbReference>
<dbReference type="GO" id="GO:0016887">
    <property type="term" value="F:ATP hydrolysis activity"/>
    <property type="evidence" value="ECO:0007669"/>
    <property type="project" value="InterPro"/>
</dbReference>
<evidence type="ECO:0000256" key="2">
    <source>
        <dbReference type="ARBA" id="ARBA00022448"/>
    </source>
</evidence>
<name>A0A7S2W5T4_9STRA</name>
<evidence type="ECO:0000256" key="6">
    <source>
        <dbReference type="ARBA" id="ARBA00022989"/>
    </source>
</evidence>
<feature type="transmembrane region" description="Helical" evidence="8">
    <location>
        <begin position="93"/>
        <end position="112"/>
    </location>
</feature>
<dbReference type="GO" id="GO:0015910">
    <property type="term" value="P:long-chain fatty acid import into peroxisome"/>
    <property type="evidence" value="ECO:0007669"/>
    <property type="project" value="TreeGrafter"/>
</dbReference>
<evidence type="ECO:0000256" key="4">
    <source>
        <dbReference type="ARBA" id="ARBA00022741"/>
    </source>
</evidence>
<dbReference type="EMBL" id="HBHK01004014">
    <property type="protein sequence ID" value="CAD9668284.1"/>
    <property type="molecule type" value="Transcribed_RNA"/>
</dbReference>
<dbReference type="InterPro" id="IPR027417">
    <property type="entry name" value="P-loop_NTPase"/>
</dbReference>
<evidence type="ECO:0000256" key="7">
    <source>
        <dbReference type="ARBA" id="ARBA00023136"/>
    </source>
</evidence>
<dbReference type="Pfam" id="PF00005">
    <property type="entry name" value="ABC_tran"/>
    <property type="match status" value="1"/>
</dbReference>
<proteinExistence type="inferred from homology"/>
<dbReference type="EMBL" id="HBHK01004016">
    <property type="protein sequence ID" value="CAD9668288.1"/>
    <property type="molecule type" value="Transcribed_RNA"/>
</dbReference>
<dbReference type="AlphaFoldDB" id="A0A7S2W5T4"/>
<dbReference type="SMART" id="SM00382">
    <property type="entry name" value="AAA"/>
    <property type="match status" value="1"/>
</dbReference>
<dbReference type="InterPro" id="IPR003593">
    <property type="entry name" value="AAA+_ATPase"/>
</dbReference>
<organism evidence="10">
    <name type="scientific">Mucochytrium quahogii</name>
    <dbReference type="NCBI Taxonomy" id="96639"/>
    <lineage>
        <taxon>Eukaryota</taxon>
        <taxon>Sar</taxon>
        <taxon>Stramenopiles</taxon>
        <taxon>Bigyra</taxon>
        <taxon>Labyrinthulomycetes</taxon>
        <taxon>Thraustochytrida</taxon>
        <taxon>Thraustochytriidae</taxon>
        <taxon>Mucochytrium</taxon>
    </lineage>
</organism>